<dbReference type="InterPro" id="IPR011990">
    <property type="entry name" value="TPR-like_helical_dom_sf"/>
</dbReference>
<dbReference type="InterPro" id="IPR052769">
    <property type="entry name" value="TPR_domain_protein"/>
</dbReference>
<dbReference type="InterPro" id="IPR019734">
    <property type="entry name" value="TPR_rpt"/>
</dbReference>
<feature type="compositionally biased region" description="Basic and acidic residues" evidence="2">
    <location>
        <begin position="1"/>
        <end position="26"/>
    </location>
</feature>
<dbReference type="HOGENOM" id="CLU_058463_1_0_1"/>
<dbReference type="PROSITE" id="PS50005">
    <property type="entry name" value="TPR"/>
    <property type="match status" value="1"/>
</dbReference>
<proteinExistence type="predicted"/>
<evidence type="ECO:0000256" key="2">
    <source>
        <dbReference type="SAM" id="MobiDB-lite"/>
    </source>
</evidence>
<dbReference type="Gene3D" id="1.25.40.10">
    <property type="entry name" value="Tetratricopeptide repeat domain"/>
    <property type="match status" value="2"/>
</dbReference>
<keyword evidence="1" id="KW-0802">TPR repeat</keyword>
<dbReference type="Proteomes" id="UP000023758">
    <property type="component" value="Unassembled WGS sequence"/>
</dbReference>
<evidence type="ECO:0000313" key="3">
    <source>
        <dbReference type="EMBL" id="EZF57365.1"/>
    </source>
</evidence>
<organism evidence="3">
    <name type="scientific">Trichophyton rubrum CBS 288.86</name>
    <dbReference type="NCBI Taxonomy" id="1215330"/>
    <lineage>
        <taxon>Eukaryota</taxon>
        <taxon>Fungi</taxon>
        <taxon>Dikarya</taxon>
        <taxon>Ascomycota</taxon>
        <taxon>Pezizomycotina</taxon>
        <taxon>Eurotiomycetes</taxon>
        <taxon>Eurotiomycetidae</taxon>
        <taxon>Onygenales</taxon>
        <taxon>Arthrodermataceae</taxon>
        <taxon>Trichophyton</taxon>
    </lineage>
</organism>
<gene>
    <name evidence="3" type="ORF">H103_00392</name>
</gene>
<feature type="region of interest" description="Disordered" evidence="2">
    <location>
        <begin position="1"/>
        <end position="27"/>
    </location>
</feature>
<dbReference type="SUPFAM" id="SSF48452">
    <property type="entry name" value="TPR-like"/>
    <property type="match status" value="1"/>
</dbReference>
<dbReference type="EMBL" id="KK207690">
    <property type="protein sequence ID" value="EZF57365.1"/>
    <property type="molecule type" value="Genomic_DNA"/>
</dbReference>
<dbReference type="PANTHER" id="PTHR46014">
    <property type="entry name" value="TETRATRICOPEPTIDE REPEAT PROTEIN 1"/>
    <property type="match status" value="1"/>
</dbReference>
<feature type="region of interest" description="Disordered" evidence="2">
    <location>
        <begin position="118"/>
        <end position="148"/>
    </location>
</feature>
<dbReference type="AlphaFoldDB" id="A0A022WG24"/>
<name>A0A022WG24_TRIRU</name>
<protein>
    <submittedName>
        <fullName evidence="3">Uncharacterized protein</fullName>
    </submittedName>
</protein>
<feature type="repeat" description="TPR" evidence="1">
    <location>
        <begin position="36"/>
        <end position="69"/>
    </location>
</feature>
<feature type="compositionally biased region" description="Polar residues" evidence="2">
    <location>
        <begin position="118"/>
        <end position="131"/>
    </location>
</feature>
<dbReference type="PANTHER" id="PTHR46014:SF1">
    <property type="entry name" value="TETRATRICOPEPTIDE REPEAT PROTEIN 1"/>
    <property type="match status" value="1"/>
</dbReference>
<accession>A0A022WG24</accession>
<dbReference type="SMART" id="SM00028">
    <property type="entry name" value="TPR"/>
    <property type="match status" value="2"/>
</dbReference>
<evidence type="ECO:0000256" key="1">
    <source>
        <dbReference type="PROSITE-ProRule" id="PRU00339"/>
    </source>
</evidence>
<reference evidence="3" key="1">
    <citation type="submission" date="2014-02" db="EMBL/GenBank/DDBJ databases">
        <title>The Genome Sequence of Trichophyton rubrum (morphotype fischeri) CBS 288.86.</title>
        <authorList>
            <consortium name="The Broad Institute Genomics Platform"/>
            <person name="Cuomo C.A."/>
            <person name="White T.C."/>
            <person name="Graser Y."/>
            <person name="Martinez-Rossi N."/>
            <person name="Heitman J."/>
            <person name="Young S.K."/>
            <person name="Zeng Q."/>
            <person name="Gargeya S."/>
            <person name="Abouelleil A."/>
            <person name="Alvarado L."/>
            <person name="Chapman S.B."/>
            <person name="Gainer-Dewar J."/>
            <person name="Goldberg J."/>
            <person name="Griggs A."/>
            <person name="Gujja S."/>
            <person name="Hansen M."/>
            <person name="Howarth C."/>
            <person name="Imamovic A."/>
            <person name="Larimer J."/>
            <person name="Martinez D."/>
            <person name="Murphy C."/>
            <person name="Pearson M.D."/>
            <person name="Persinoti G."/>
            <person name="Poon T."/>
            <person name="Priest M."/>
            <person name="Roberts A.D."/>
            <person name="Saif S."/>
            <person name="Shea T.D."/>
            <person name="Sykes S.N."/>
            <person name="Wortman J."/>
            <person name="Nusbaum C."/>
            <person name="Birren B."/>
        </authorList>
    </citation>
    <scope>NUCLEOTIDE SEQUENCE [LARGE SCALE GENOMIC DNA]</scope>
    <source>
        <strain evidence="3">CBS 288.86</strain>
    </source>
</reference>
<dbReference type="OrthoDB" id="1872379at2759"/>
<sequence>MTDAPNDNHSESDGDEDVFHDARFPPDEEANLLSQSNSYKADANTLFSASNYSEAITTYDRALAVCPNYLDYEVAVLKCNIAACHIKLEEWESAVDAATSSITSLDRLVPIALTTTSQASKDADTGSNRTADATPRVVELPDDTSQGQEDEALRKLKEKDTHREDVLRIRGKSLMRRGKARMQLGGWANLQGAEEDYKSLLELGILPPQDTRAVKTALRELPAQINAAKDKEMAEMMGKLKDLGNGILKPFGLSTDNFKFVKDEKTGGYSMGFEK</sequence>